<feature type="compositionally biased region" description="Polar residues" evidence="4">
    <location>
        <begin position="715"/>
        <end position="724"/>
    </location>
</feature>
<dbReference type="InterPro" id="IPR005172">
    <property type="entry name" value="CRC"/>
</dbReference>
<proteinExistence type="inferred from homology"/>
<accession>A0ABQ9NCT1</accession>
<dbReference type="SMART" id="SM01114">
    <property type="entry name" value="CXC"/>
    <property type="match status" value="2"/>
</dbReference>
<evidence type="ECO:0000256" key="3">
    <source>
        <dbReference type="ARBA" id="ARBA00023242"/>
    </source>
</evidence>
<feature type="domain" description="CRC" evidence="5">
    <location>
        <begin position="443"/>
        <end position="570"/>
    </location>
</feature>
<keyword evidence="3" id="KW-0539">Nucleus</keyword>
<evidence type="ECO:0000313" key="7">
    <source>
        <dbReference type="Proteomes" id="UP001174677"/>
    </source>
</evidence>
<feature type="compositionally biased region" description="Basic and acidic residues" evidence="4">
    <location>
        <begin position="775"/>
        <end position="784"/>
    </location>
</feature>
<comment type="subcellular location">
    <subcellularLocation>
        <location evidence="1">Nucleus</location>
    </subcellularLocation>
</comment>
<organism evidence="6 7">
    <name type="scientific">Hevea brasiliensis</name>
    <name type="common">Para rubber tree</name>
    <name type="synonym">Siphonia brasiliensis</name>
    <dbReference type="NCBI Taxonomy" id="3981"/>
    <lineage>
        <taxon>Eukaryota</taxon>
        <taxon>Viridiplantae</taxon>
        <taxon>Streptophyta</taxon>
        <taxon>Embryophyta</taxon>
        <taxon>Tracheophyta</taxon>
        <taxon>Spermatophyta</taxon>
        <taxon>Magnoliopsida</taxon>
        <taxon>eudicotyledons</taxon>
        <taxon>Gunneridae</taxon>
        <taxon>Pentapetalae</taxon>
        <taxon>rosids</taxon>
        <taxon>fabids</taxon>
        <taxon>Malpighiales</taxon>
        <taxon>Euphorbiaceae</taxon>
        <taxon>Crotonoideae</taxon>
        <taxon>Micrandreae</taxon>
        <taxon>Hevea</taxon>
    </lineage>
</organism>
<name>A0ABQ9NCT1_HEVBR</name>
<evidence type="ECO:0000256" key="4">
    <source>
        <dbReference type="SAM" id="MobiDB-lite"/>
    </source>
</evidence>
<dbReference type="Pfam" id="PF03638">
    <property type="entry name" value="TCR"/>
    <property type="match status" value="2"/>
</dbReference>
<comment type="caution">
    <text evidence="6">The sequence shown here is derived from an EMBL/GenBank/DDBJ whole genome shotgun (WGS) entry which is preliminary data.</text>
</comment>
<dbReference type="PANTHER" id="PTHR46159:SF18">
    <property type="entry name" value="CRC DOMAIN-CONTAINING PROTEIN"/>
    <property type="match status" value="1"/>
</dbReference>
<dbReference type="EMBL" id="JARPOI010000001">
    <property type="protein sequence ID" value="KAJ9190079.1"/>
    <property type="molecule type" value="Genomic_DNA"/>
</dbReference>
<dbReference type="InterPro" id="IPR044522">
    <property type="entry name" value="TSO1-like"/>
</dbReference>
<reference evidence="6" key="1">
    <citation type="journal article" date="2023" name="Plant Biotechnol. J.">
        <title>Chromosome-level wild Hevea brasiliensis genome provides new tools for genomic-assisted breeding and valuable loci to elevate rubber yield.</title>
        <authorList>
            <person name="Cheng H."/>
            <person name="Song X."/>
            <person name="Hu Y."/>
            <person name="Wu T."/>
            <person name="Yang Q."/>
            <person name="An Z."/>
            <person name="Feng S."/>
            <person name="Deng Z."/>
            <person name="Wu W."/>
            <person name="Zeng X."/>
            <person name="Tu M."/>
            <person name="Wang X."/>
            <person name="Huang H."/>
        </authorList>
    </citation>
    <scope>NUCLEOTIDE SEQUENCE</scope>
    <source>
        <strain evidence="6">MT/VB/25A 57/8</strain>
    </source>
</reference>
<dbReference type="InterPro" id="IPR033467">
    <property type="entry name" value="Tesmin/TSO1-like_CXC"/>
</dbReference>
<sequence length="784" mass="86434">MDSPESNRIPAKSSPSPAVQGSPFFNYISNLSPIRSAKAARYVHSFSQTNFAIPPPPVFTSPRIDPQRETSFRGEIDAAGSDLYRQGDTHLKPEPIHCFQKEDQSCSPSGCIDEYLADLVDMEDTTKSSDLCAQSRNDKPMILERFTSHKDTINKDYNHVDSHMFLGSFSGSQHHEKFLPQFPRIFGLRTAYVQDNKVVDCSQSLPQSLQSIETYNDFVDSSRSALRVAAKDADQHQRGIRRHLQFGVTMSCKDTGNENHDTNNLSLPEGLTHFGSLVSYHTEPSGISNSWGAGSRAQTVTFLSSSCPSQSVIPAENCGNHNISACTPSDLALPSIGVIRSDSMGLDSNASQKLVDKLHAREEKQIAVRNHSSSKDLDSILVSSVAGEIYAQVEDDQQETQAATTVVPYDGRTLTSQNANMVEDQASPKRNRKRTKCINESEGCKRCNCKRSKCLKLYCECFAAGVYCLDSCACNNCFNRPDYEDTVLDTRQLIEARNPLAFAPKVVKHAMDSPANIVEEGNWTTPSSARHKRGCNCKKSKCLKKYCECYQARVGCSNGCRCEGCNNSFGKKIESIYRRAEKWKNPSHEQLGTMETQDDFIKSGRAHQLSSTWEELADMSHLTPLSHCHSGAVATSASLNIGDGSKVSQAHAYQERTLQSSAGYPHSHHSPVSPTTNLYRSKVLPDISSDNLLYDILEDDTRKILENALAATKSVKVSSPNQKRVSPPQIRSQELRSSSSQGLRSGRKFILPAVPSFPPLTPYSKLKDGIQGSHGDSKDGTSCQ</sequence>
<comment type="similarity">
    <text evidence="2">Belongs to the lin-54 family.</text>
</comment>
<keyword evidence="7" id="KW-1185">Reference proteome</keyword>
<evidence type="ECO:0000313" key="6">
    <source>
        <dbReference type="EMBL" id="KAJ9190079.1"/>
    </source>
</evidence>
<dbReference type="PROSITE" id="PS51634">
    <property type="entry name" value="CRC"/>
    <property type="match status" value="1"/>
</dbReference>
<feature type="region of interest" description="Disordered" evidence="4">
    <location>
        <begin position="715"/>
        <end position="784"/>
    </location>
</feature>
<feature type="compositionally biased region" description="Low complexity" evidence="4">
    <location>
        <begin position="731"/>
        <end position="744"/>
    </location>
</feature>
<protein>
    <recommendedName>
        <fullName evidence="5">CRC domain-containing protein</fullName>
    </recommendedName>
</protein>
<evidence type="ECO:0000256" key="2">
    <source>
        <dbReference type="ARBA" id="ARBA00007267"/>
    </source>
</evidence>
<evidence type="ECO:0000256" key="1">
    <source>
        <dbReference type="ARBA" id="ARBA00004123"/>
    </source>
</evidence>
<evidence type="ECO:0000259" key="5">
    <source>
        <dbReference type="PROSITE" id="PS51634"/>
    </source>
</evidence>
<dbReference type="Proteomes" id="UP001174677">
    <property type="component" value="Chromosome 1"/>
</dbReference>
<dbReference type="PANTHER" id="PTHR46159">
    <property type="entry name" value="PROTEIN TESMIN/TSO1-LIKE CXC 2"/>
    <property type="match status" value="1"/>
</dbReference>
<gene>
    <name evidence="6" type="ORF">P3X46_001312</name>
</gene>